<evidence type="ECO:0000256" key="6">
    <source>
        <dbReference type="ARBA" id="ARBA00023125"/>
    </source>
</evidence>
<dbReference type="InterPro" id="IPR045667">
    <property type="entry name" value="ORC3_N"/>
</dbReference>
<dbReference type="AlphaFoldDB" id="A0A6L2QBB8"/>
<dbReference type="GO" id="GO:0005656">
    <property type="term" value="C:nuclear pre-replicative complex"/>
    <property type="evidence" value="ECO:0007669"/>
    <property type="project" value="TreeGrafter"/>
</dbReference>
<dbReference type="EMBL" id="BLKM01003049">
    <property type="protein sequence ID" value="GFG41052.1"/>
    <property type="molecule type" value="Genomic_DNA"/>
</dbReference>
<comment type="subcellular location">
    <subcellularLocation>
        <location evidence="1">Nucleus</location>
    </subcellularLocation>
</comment>
<dbReference type="Pfam" id="PF07034">
    <property type="entry name" value="ORC3_N"/>
    <property type="match status" value="1"/>
</dbReference>
<evidence type="ECO:0000259" key="12">
    <source>
        <dbReference type="Pfam" id="PF18137"/>
    </source>
</evidence>
<comment type="similarity">
    <text evidence="2">Belongs to the ORC3 family.</text>
</comment>
<keyword evidence="5" id="KW-0235">DNA replication</keyword>
<name>A0A6L2QBB8_COPFO</name>
<dbReference type="GO" id="GO:0005664">
    <property type="term" value="C:nuclear origin of replication recognition complex"/>
    <property type="evidence" value="ECO:0007669"/>
    <property type="project" value="InterPro"/>
</dbReference>
<feature type="non-terminal residue" evidence="14">
    <location>
        <position position="681"/>
    </location>
</feature>
<evidence type="ECO:0000256" key="5">
    <source>
        <dbReference type="ARBA" id="ARBA00022705"/>
    </source>
</evidence>
<evidence type="ECO:0000259" key="13">
    <source>
        <dbReference type="Pfam" id="PF19675"/>
    </source>
</evidence>
<feature type="domain" description="Origin recognition complex subunit 3 winged helix C-terminal" evidence="12">
    <location>
        <begin position="604"/>
        <end position="675"/>
    </location>
</feature>
<keyword evidence="7" id="KW-0539">Nucleus</keyword>
<dbReference type="InterPro" id="IPR040855">
    <property type="entry name" value="ORC_WH_C"/>
</dbReference>
<feature type="domain" description="Origin recognition complex subunit 3 insertion" evidence="13">
    <location>
        <begin position="357"/>
        <end position="590"/>
    </location>
</feature>
<evidence type="ECO:0000259" key="11">
    <source>
        <dbReference type="Pfam" id="PF07034"/>
    </source>
</evidence>
<evidence type="ECO:0000256" key="2">
    <source>
        <dbReference type="ARBA" id="ARBA00010977"/>
    </source>
</evidence>
<evidence type="ECO:0000313" key="15">
    <source>
        <dbReference type="Proteomes" id="UP000502823"/>
    </source>
</evidence>
<protein>
    <recommendedName>
        <fullName evidence="3">Origin recognition complex subunit 3</fullName>
    </recommendedName>
</protein>
<evidence type="ECO:0000256" key="9">
    <source>
        <dbReference type="ARBA" id="ARBA00045241"/>
    </source>
</evidence>
<comment type="function">
    <text evidence="9">Component of the origin recognition complex (ORC) that binds origins of replication. DNA-binding is ATP-dependent. The specific DNA sequences that define origins of replication have not been identified yet. ORC is required to assemble the pre-replication complex necessary to initiate DNA replication. Binds histone H3 and H4 trimethylation marks H3K9me3, H3K27me3 and H4K20me3.</text>
</comment>
<organism evidence="14 15">
    <name type="scientific">Coptotermes formosanus</name>
    <name type="common">Formosan subterranean termite</name>
    <dbReference type="NCBI Taxonomy" id="36987"/>
    <lineage>
        <taxon>Eukaryota</taxon>
        <taxon>Metazoa</taxon>
        <taxon>Ecdysozoa</taxon>
        <taxon>Arthropoda</taxon>
        <taxon>Hexapoda</taxon>
        <taxon>Insecta</taxon>
        <taxon>Pterygota</taxon>
        <taxon>Neoptera</taxon>
        <taxon>Polyneoptera</taxon>
        <taxon>Dictyoptera</taxon>
        <taxon>Blattodea</taxon>
        <taxon>Blattoidea</taxon>
        <taxon>Termitoidae</taxon>
        <taxon>Rhinotermitidae</taxon>
        <taxon>Coptotermes</taxon>
    </lineage>
</organism>
<dbReference type="GO" id="GO:0006270">
    <property type="term" value="P:DNA replication initiation"/>
    <property type="evidence" value="ECO:0007669"/>
    <property type="project" value="TreeGrafter"/>
</dbReference>
<dbReference type="InParanoid" id="A0A6L2QBB8"/>
<dbReference type="OrthoDB" id="10265211at2759"/>
<proteinExistence type="inferred from homology"/>
<keyword evidence="15" id="KW-1185">Reference proteome</keyword>
<dbReference type="CDD" id="cd20704">
    <property type="entry name" value="Orc3"/>
    <property type="match status" value="1"/>
</dbReference>
<dbReference type="Proteomes" id="UP000502823">
    <property type="component" value="Unassembled WGS sequence"/>
</dbReference>
<keyword evidence="4" id="KW-0597">Phosphoprotein</keyword>
<dbReference type="Pfam" id="PF19675">
    <property type="entry name" value="ORC3_ins"/>
    <property type="match status" value="1"/>
</dbReference>
<evidence type="ECO:0000256" key="7">
    <source>
        <dbReference type="ARBA" id="ARBA00023242"/>
    </source>
</evidence>
<feature type="region of interest" description="Disordered" evidence="10">
    <location>
        <begin position="187"/>
        <end position="209"/>
    </location>
</feature>
<sequence length="681" mass="78174">MDQTVSVSKVKHVNRVVGGGCFVHKPQKRNKTTPKKQSTNKQSWYKAYNSLWSSIEVQLESLQKEVFSQILENLILYVQNCHTSKALNVIKNEIPSATLLTGVNLPDHEALFKTLSSELRDRVTPYVATLQTRHCATVRSAIEHMVLQFMNYNKFHSEDDLEGVLKDSVKKSQCNLLTLSAWYNEQMKSRSPKKPRMSPRKKSKNNPNLELDKGPLLVIIIPTVEGFSPQILQHFILIASGYVKALPLVFIFGVATAVCALHRSLPYHVLSKLCNEVFYSEPSTSYLNQVLEKVVLTSTCPFQLDDKTFKLLTDIFLFYDLSVCGFIQRYKYCMMEHFFNSDYKVLCCCVSELSQNIESLSKEQLEELRQLPSFRRYVDSLPKKEKAPLLLDDRLFKVVLEKLMKELHGYLLNLHTLLRCLHTLTASLPKSPLGKQLREVYSLAISCDISESPQFNECFQLLGFQSREELLDKLERVLYILESLPSNLPVEVSHLKDIQRELSKYQTAVVSIGINTTEQSLKSPSKINIGEHINRYQLKEKLLELSRKQKLPSPYEEVRKNLLDYLARSVFRQFLVPPTNLPFSEVFFFGNVVRVKRHIVGTPRAAIHMALNNPHYYLECECCKLDNSSSIIPSLPDICIVYKLHLECGRLINMFDWLQAFLAIVNPNESGEEQRDVAPEI</sequence>
<feature type="domain" description="Origin recognition complex subunit 3 N-terminal" evidence="11">
    <location>
        <begin position="23"/>
        <end position="346"/>
    </location>
</feature>
<dbReference type="InterPro" id="IPR020795">
    <property type="entry name" value="ORC3"/>
</dbReference>
<dbReference type="Pfam" id="PF18137">
    <property type="entry name" value="WHD_ORC"/>
    <property type="match status" value="1"/>
</dbReference>
<evidence type="ECO:0000256" key="3">
    <source>
        <dbReference type="ARBA" id="ARBA00019085"/>
    </source>
</evidence>
<dbReference type="GO" id="GO:0031261">
    <property type="term" value="C:DNA replication preinitiation complex"/>
    <property type="evidence" value="ECO:0007669"/>
    <property type="project" value="TreeGrafter"/>
</dbReference>
<evidence type="ECO:0000256" key="4">
    <source>
        <dbReference type="ARBA" id="ARBA00022553"/>
    </source>
</evidence>
<accession>A0A6L2QBB8</accession>
<feature type="compositionally biased region" description="Basic residues" evidence="10">
    <location>
        <begin position="190"/>
        <end position="204"/>
    </location>
</feature>
<reference evidence="15" key="1">
    <citation type="submission" date="2020-01" db="EMBL/GenBank/DDBJ databases">
        <title>Draft genome sequence of the Termite Coptotermes fromosanus.</title>
        <authorList>
            <person name="Itakura S."/>
            <person name="Yosikawa Y."/>
            <person name="Umezawa K."/>
        </authorList>
    </citation>
    <scope>NUCLEOTIDE SEQUENCE [LARGE SCALE GENOMIC DNA]</scope>
</reference>
<evidence type="ECO:0000313" key="14">
    <source>
        <dbReference type="EMBL" id="GFG41052.1"/>
    </source>
</evidence>
<dbReference type="FunCoup" id="A0A6L2QBB8">
    <property type="interactions" value="1809"/>
</dbReference>
<comment type="caution">
    <text evidence="14">The sequence shown here is derived from an EMBL/GenBank/DDBJ whole genome shotgun (WGS) entry which is preliminary data.</text>
</comment>
<gene>
    <name evidence="14" type="ORF">Cfor_06822</name>
</gene>
<dbReference type="InterPro" id="IPR045663">
    <property type="entry name" value="ORC3_ins"/>
</dbReference>
<evidence type="ECO:0000256" key="8">
    <source>
        <dbReference type="ARBA" id="ARBA00026084"/>
    </source>
</evidence>
<dbReference type="GO" id="GO:0003688">
    <property type="term" value="F:DNA replication origin binding"/>
    <property type="evidence" value="ECO:0007669"/>
    <property type="project" value="TreeGrafter"/>
</dbReference>
<keyword evidence="6" id="KW-0238">DNA-binding</keyword>
<dbReference type="PANTHER" id="PTHR12748:SF0">
    <property type="entry name" value="ORIGIN RECOGNITION COMPLEX SUBUNIT 3"/>
    <property type="match status" value="1"/>
</dbReference>
<evidence type="ECO:0000256" key="10">
    <source>
        <dbReference type="SAM" id="MobiDB-lite"/>
    </source>
</evidence>
<comment type="subunit">
    <text evidence="8">Component of ORC, a complex composed of at least 6 subunits: ORC1, ORC2, ORC3, ORC4, ORC5 and ORC6. ORC is regulated in a cell-cycle dependent manner. It is sequentially assembled at the exit from anaphase of mitosis and disassembled as cells enter S phase.</text>
</comment>
<evidence type="ECO:0000256" key="1">
    <source>
        <dbReference type="ARBA" id="ARBA00004123"/>
    </source>
</evidence>
<dbReference type="PANTHER" id="PTHR12748">
    <property type="entry name" value="ORIGIN RECOGNITION COMPLEX SUBUNIT 3"/>
    <property type="match status" value="1"/>
</dbReference>